<dbReference type="Proteomes" id="UP000054564">
    <property type="component" value="Unassembled WGS sequence"/>
</dbReference>
<proteinExistence type="predicted"/>
<reference evidence="2" key="1">
    <citation type="submission" date="2014-03" db="EMBL/GenBank/DDBJ databases">
        <title>The Genome Sequence of Puccinia striiformis f. sp. tritici PST-78.</title>
        <authorList>
            <consortium name="The Broad Institute Genome Sequencing Platform"/>
            <person name="Cuomo C."/>
            <person name="Hulbert S."/>
            <person name="Chen X."/>
            <person name="Walker B."/>
            <person name="Young S.K."/>
            <person name="Zeng Q."/>
            <person name="Gargeya S."/>
            <person name="Fitzgerald M."/>
            <person name="Haas B."/>
            <person name="Abouelleil A."/>
            <person name="Alvarado L."/>
            <person name="Arachchi H.M."/>
            <person name="Berlin A.M."/>
            <person name="Chapman S.B."/>
            <person name="Goldberg J."/>
            <person name="Griggs A."/>
            <person name="Gujja S."/>
            <person name="Hansen M."/>
            <person name="Howarth C."/>
            <person name="Imamovic A."/>
            <person name="Larimer J."/>
            <person name="McCowan C."/>
            <person name="Montmayeur A."/>
            <person name="Murphy C."/>
            <person name="Neiman D."/>
            <person name="Pearson M."/>
            <person name="Priest M."/>
            <person name="Roberts A."/>
            <person name="Saif S."/>
            <person name="Shea T."/>
            <person name="Sisk P."/>
            <person name="Sykes S."/>
            <person name="Wortman J."/>
            <person name="Nusbaum C."/>
            <person name="Birren B."/>
        </authorList>
    </citation>
    <scope>NUCLEOTIDE SEQUENCE [LARGE SCALE GENOMIC DNA]</scope>
    <source>
        <strain evidence="2">race PST-78</strain>
    </source>
</reference>
<accession>A0A0L0VLD3</accession>
<evidence type="ECO:0000313" key="1">
    <source>
        <dbReference type="EMBL" id="KNE99824.1"/>
    </source>
</evidence>
<dbReference type="EMBL" id="AJIL01000042">
    <property type="protein sequence ID" value="KNE99824.1"/>
    <property type="molecule type" value="Genomic_DNA"/>
</dbReference>
<keyword evidence="2" id="KW-1185">Reference proteome</keyword>
<organism evidence="1 2">
    <name type="scientific">Puccinia striiformis f. sp. tritici PST-78</name>
    <dbReference type="NCBI Taxonomy" id="1165861"/>
    <lineage>
        <taxon>Eukaryota</taxon>
        <taxon>Fungi</taxon>
        <taxon>Dikarya</taxon>
        <taxon>Basidiomycota</taxon>
        <taxon>Pucciniomycotina</taxon>
        <taxon>Pucciniomycetes</taxon>
        <taxon>Pucciniales</taxon>
        <taxon>Pucciniaceae</taxon>
        <taxon>Puccinia</taxon>
    </lineage>
</organism>
<comment type="caution">
    <text evidence="1">The sequence shown here is derived from an EMBL/GenBank/DDBJ whole genome shotgun (WGS) entry which is preliminary data.</text>
</comment>
<gene>
    <name evidence="1" type="ORF">PSTG_06913</name>
</gene>
<sequence>MERAEDIFLWEICVPPVRGQRESPISSVYGDIVASGKPGTLHARSAPNASEARSEQTRLKESVEITWGSIRSAGIGIMSFSD</sequence>
<evidence type="ECO:0000313" key="2">
    <source>
        <dbReference type="Proteomes" id="UP000054564"/>
    </source>
</evidence>
<protein>
    <submittedName>
        <fullName evidence="1">Uncharacterized protein</fullName>
    </submittedName>
</protein>
<dbReference type="AlphaFoldDB" id="A0A0L0VLD3"/>
<name>A0A0L0VLD3_9BASI</name>